<dbReference type="EMBL" id="JAIWYP010000005">
    <property type="protein sequence ID" value="KAH3820521.1"/>
    <property type="molecule type" value="Genomic_DNA"/>
</dbReference>
<evidence type="ECO:0008006" key="3">
    <source>
        <dbReference type="Google" id="ProtNLM"/>
    </source>
</evidence>
<evidence type="ECO:0000313" key="1">
    <source>
        <dbReference type="EMBL" id="KAH3820521.1"/>
    </source>
</evidence>
<reference evidence="1" key="1">
    <citation type="journal article" date="2019" name="bioRxiv">
        <title>The Genome of the Zebra Mussel, Dreissena polymorpha: A Resource for Invasive Species Research.</title>
        <authorList>
            <person name="McCartney M.A."/>
            <person name="Auch B."/>
            <person name="Kono T."/>
            <person name="Mallez S."/>
            <person name="Zhang Y."/>
            <person name="Obille A."/>
            <person name="Becker A."/>
            <person name="Abrahante J.E."/>
            <person name="Garbe J."/>
            <person name="Badalamenti J.P."/>
            <person name="Herman A."/>
            <person name="Mangelson H."/>
            <person name="Liachko I."/>
            <person name="Sullivan S."/>
            <person name="Sone E.D."/>
            <person name="Koren S."/>
            <person name="Silverstein K.A.T."/>
            <person name="Beckman K.B."/>
            <person name="Gohl D.M."/>
        </authorList>
    </citation>
    <scope>NUCLEOTIDE SEQUENCE</scope>
    <source>
        <strain evidence="1">Duluth1</strain>
        <tissue evidence="1">Whole animal</tissue>
    </source>
</reference>
<organism evidence="1 2">
    <name type="scientific">Dreissena polymorpha</name>
    <name type="common">Zebra mussel</name>
    <name type="synonym">Mytilus polymorpha</name>
    <dbReference type="NCBI Taxonomy" id="45954"/>
    <lineage>
        <taxon>Eukaryota</taxon>
        <taxon>Metazoa</taxon>
        <taxon>Spiralia</taxon>
        <taxon>Lophotrochozoa</taxon>
        <taxon>Mollusca</taxon>
        <taxon>Bivalvia</taxon>
        <taxon>Autobranchia</taxon>
        <taxon>Heteroconchia</taxon>
        <taxon>Euheterodonta</taxon>
        <taxon>Imparidentia</taxon>
        <taxon>Neoheterodontei</taxon>
        <taxon>Myida</taxon>
        <taxon>Dreissenoidea</taxon>
        <taxon>Dreissenidae</taxon>
        <taxon>Dreissena</taxon>
    </lineage>
</organism>
<gene>
    <name evidence="1" type="ORF">DPMN_122265</name>
</gene>
<protein>
    <recommendedName>
        <fullName evidence="3">B box-type domain-containing protein</fullName>
    </recommendedName>
</protein>
<accession>A0A9D4JQD9</accession>
<proteinExistence type="predicted"/>
<evidence type="ECO:0000313" key="2">
    <source>
        <dbReference type="Proteomes" id="UP000828390"/>
    </source>
</evidence>
<dbReference type="Proteomes" id="UP000828390">
    <property type="component" value="Unassembled WGS sequence"/>
</dbReference>
<dbReference type="AlphaFoldDB" id="A0A9D4JQD9"/>
<sequence>MEVFCEDHNELLCTVCHLQNHKQCRHVILIADKVQSLLQKGDFQQLSANLDSLQGHFVEKKTFFEGYMPSTEKTFKQIMEEINASRQNINNYFEQMEKNTTQELQTVKTSVHDYVKTCNEFIGNTHTVQKELVNVNDKSDASILLLYTQGLNHCLKAKVALNKIPF</sequence>
<comment type="caution">
    <text evidence="1">The sequence shown here is derived from an EMBL/GenBank/DDBJ whole genome shotgun (WGS) entry which is preliminary data.</text>
</comment>
<reference evidence="1" key="2">
    <citation type="submission" date="2020-11" db="EMBL/GenBank/DDBJ databases">
        <authorList>
            <person name="McCartney M.A."/>
            <person name="Auch B."/>
            <person name="Kono T."/>
            <person name="Mallez S."/>
            <person name="Becker A."/>
            <person name="Gohl D.M."/>
            <person name="Silverstein K.A.T."/>
            <person name="Koren S."/>
            <person name="Bechman K.B."/>
            <person name="Herman A."/>
            <person name="Abrahante J.E."/>
            <person name="Garbe J."/>
        </authorList>
    </citation>
    <scope>NUCLEOTIDE SEQUENCE</scope>
    <source>
        <strain evidence="1">Duluth1</strain>
        <tissue evidence="1">Whole animal</tissue>
    </source>
</reference>
<name>A0A9D4JQD9_DREPO</name>
<keyword evidence="2" id="KW-1185">Reference proteome</keyword>